<organism evidence="9 10">
    <name type="scientific">Chryseosolibacter indicus</name>
    <dbReference type="NCBI Taxonomy" id="2782351"/>
    <lineage>
        <taxon>Bacteria</taxon>
        <taxon>Pseudomonadati</taxon>
        <taxon>Bacteroidota</taxon>
        <taxon>Cytophagia</taxon>
        <taxon>Cytophagales</taxon>
        <taxon>Chryseotaleaceae</taxon>
        <taxon>Chryseosolibacter</taxon>
    </lineage>
</organism>
<dbReference type="InterPro" id="IPR017853">
    <property type="entry name" value="GH"/>
</dbReference>
<dbReference type="EMBL" id="JAHESD010000004">
    <property type="protein sequence ID" value="MBT1702309.1"/>
    <property type="molecule type" value="Genomic_DNA"/>
</dbReference>
<sequence>MKHALYKLQKKQFLLITLSFSILLLINSTTQLQAQTGEPGLKNYYKDYFPIGVAVSPQVLKGPEAALIKKHFNSLTPENAMKMGPIHPEENKYNWAPADEIAQFAKVNKMKLRGHTLCWHNQTPNWMFTDTKGDTVTKEVLLKRLKDHITTVVSRYKGTIYAWDVVNEAIDDNDSKYLRESAWYKICGEEYIAKAFEYAHAADPKAKLYYNDYATEEPGKRERIYKLVKSLVEANVPIHGVGLQAHWSIYEPDADAIRESISKFSALGLDVQITELDVSVYKLEHSRRERRPDDIDTYTPEIEQKQAERYKMFFEVFREHKKQLTGVTFWNVSDKHSWLDSFPVAGRKNYPLLFNQQLEPKKAYWEVIKF</sequence>
<keyword evidence="3 6" id="KW-0326">Glycosidase</keyword>
<comment type="caution">
    <text evidence="9">The sequence shown here is derived from an EMBL/GenBank/DDBJ whole genome shotgun (WGS) entry which is preliminary data.</text>
</comment>
<evidence type="ECO:0000256" key="4">
    <source>
        <dbReference type="ARBA" id="ARBA00023326"/>
    </source>
</evidence>
<dbReference type="PROSITE" id="PS00591">
    <property type="entry name" value="GH10_1"/>
    <property type="match status" value="1"/>
</dbReference>
<comment type="similarity">
    <text evidence="6">Belongs to the glycosyl hydrolase 10 (cellulase F) family.</text>
</comment>
<feature type="domain" description="GH10" evidence="8">
    <location>
        <begin position="35"/>
        <end position="370"/>
    </location>
</feature>
<keyword evidence="10" id="KW-1185">Reference proteome</keyword>
<evidence type="ECO:0000256" key="5">
    <source>
        <dbReference type="PROSITE-ProRule" id="PRU10061"/>
    </source>
</evidence>
<dbReference type="Proteomes" id="UP000772618">
    <property type="component" value="Unassembled WGS sequence"/>
</dbReference>
<dbReference type="Pfam" id="PF00331">
    <property type="entry name" value="Glyco_hydro_10"/>
    <property type="match status" value="1"/>
</dbReference>
<evidence type="ECO:0000256" key="2">
    <source>
        <dbReference type="ARBA" id="ARBA00023277"/>
    </source>
</evidence>
<keyword evidence="7" id="KW-0732">Signal</keyword>
<dbReference type="RefSeq" id="WP_254152151.1">
    <property type="nucleotide sequence ID" value="NZ_JAHESD010000004.1"/>
</dbReference>
<feature type="active site" description="Nucleophile" evidence="5">
    <location>
        <position position="275"/>
    </location>
</feature>
<name>A0ABS5VLI1_9BACT</name>
<dbReference type="InterPro" id="IPR044846">
    <property type="entry name" value="GH10"/>
</dbReference>
<keyword evidence="4 6" id="KW-0624">Polysaccharide degradation</keyword>
<dbReference type="InterPro" id="IPR031158">
    <property type="entry name" value="GH10_AS"/>
</dbReference>
<evidence type="ECO:0000313" key="10">
    <source>
        <dbReference type="Proteomes" id="UP000772618"/>
    </source>
</evidence>
<dbReference type="SMART" id="SM00633">
    <property type="entry name" value="Glyco_10"/>
    <property type="match status" value="1"/>
</dbReference>
<keyword evidence="1 6" id="KW-0378">Hydrolase</keyword>
<evidence type="ECO:0000313" key="9">
    <source>
        <dbReference type="EMBL" id="MBT1702309.1"/>
    </source>
</evidence>
<evidence type="ECO:0000256" key="3">
    <source>
        <dbReference type="ARBA" id="ARBA00023295"/>
    </source>
</evidence>
<dbReference type="EC" id="3.2.1.8" evidence="6"/>
<evidence type="ECO:0000256" key="1">
    <source>
        <dbReference type="ARBA" id="ARBA00022801"/>
    </source>
</evidence>
<gene>
    <name evidence="9" type="ORF">KK060_03410</name>
</gene>
<accession>A0ABS5VLI1</accession>
<dbReference type="PRINTS" id="PR00134">
    <property type="entry name" value="GLHYDRLASE10"/>
</dbReference>
<comment type="catalytic activity">
    <reaction evidence="6">
        <text>Endohydrolysis of (1-&gt;4)-beta-D-xylosidic linkages in xylans.</text>
        <dbReference type="EC" id="3.2.1.8"/>
    </reaction>
</comment>
<dbReference type="PANTHER" id="PTHR31490:SF90">
    <property type="entry name" value="ENDO-1,4-BETA-XYLANASE A"/>
    <property type="match status" value="1"/>
</dbReference>
<protein>
    <recommendedName>
        <fullName evidence="6">Beta-xylanase</fullName>
        <ecNumber evidence="6">3.2.1.8</ecNumber>
    </recommendedName>
</protein>
<dbReference type="PANTHER" id="PTHR31490">
    <property type="entry name" value="GLYCOSYL HYDROLASE"/>
    <property type="match status" value="1"/>
</dbReference>
<reference evidence="9 10" key="1">
    <citation type="submission" date="2021-05" db="EMBL/GenBank/DDBJ databases">
        <title>A Polyphasic approach of four new species of the genus Ohtaekwangia: Ohtaekwangia histidinii sp. nov., Ohtaekwangia cretensis sp. nov., Ohtaekwangia indiensis sp. nov., Ohtaekwangia reichenbachii sp. nov. from diverse environment.</title>
        <authorList>
            <person name="Octaviana S."/>
        </authorList>
    </citation>
    <scope>NUCLEOTIDE SEQUENCE [LARGE SCALE GENOMIC DNA]</scope>
    <source>
        <strain evidence="9 10">PWU20</strain>
    </source>
</reference>
<dbReference type="PROSITE" id="PS51760">
    <property type="entry name" value="GH10_2"/>
    <property type="match status" value="1"/>
</dbReference>
<feature type="chain" id="PRO_5045051806" description="Beta-xylanase" evidence="7">
    <location>
        <begin position="35"/>
        <end position="370"/>
    </location>
</feature>
<feature type="signal peptide" evidence="7">
    <location>
        <begin position="1"/>
        <end position="34"/>
    </location>
</feature>
<evidence type="ECO:0000256" key="7">
    <source>
        <dbReference type="SAM" id="SignalP"/>
    </source>
</evidence>
<keyword evidence="2 6" id="KW-0119">Carbohydrate metabolism</keyword>
<dbReference type="InterPro" id="IPR001000">
    <property type="entry name" value="GH10_dom"/>
</dbReference>
<evidence type="ECO:0000256" key="6">
    <source>
        <dbReference type="RuleBase" id="RU361174"/>
    </source>
</evidence>
<dbReference type="Gene3D" id="3.20.20.80">
    <property type="entry name" value="Glycosidases"/>
    <property type="match status" value="1"/>
</dbReference>
<dbReference type="SUPFAM" id="SSF51445">
    <property type="entry name" value="(Trans)glycosidases"/>
    <property type="match status" value="1"/>
</dbReference>
<evidence type="ECO:0000259" key="8">
    <source>
        <dbReference type="PROSITE" id="PS51760"/>
    </source>
</evidence>
<proteinExistence type="inferred from homology"/>